<comment type="subcellular location">
    <subcellularLocation>
        <location evidence="1">Membrane</location>
    </subcellularLocation>
</comment>
<dbReference type="InterPro" id="IPR006593">
    <property type="entry name" value="Cyt_b561/ferric_Rdtase_TM"/>
</dbReference>
<dbReference type="EMBL" id="MN739479">
    <property type="protein sequence ID" value="QHT07156.1"/>
    <property type="molecule type" value="Genomic_DNA"/>
</dbReference>
<keyword evidence="5 7" id="KW-1133">Transmembrane helix</keyword>
<keyword evidence="2" id="KW-0813">Transport</keyword>
<protein>
    <recommendedName>
        <fullName evidence="8">Cytochrome b561 domain-containing protein</fullName>
    </recommendedName>
</protein>
<evidence type="ECO:0000256" key="7">
    <source>
        <dbReference type="SAM" id="Phobius"/>
    </source>
</evidence>
<feature type="transmembrane region" description="Helical" evidence="7">
    <location>
        <begin position="80"/>
        <end position="98"/>
    </location>
</feature>
<reference evidence="9" key="1">
    <citation type="journal article" date="2020" name="Nature">
        <title>Giant virus diversity and host interactions through global metagenomics.</title>
        <authorList>
            <person name="Schulz F."/>
            <person name="Roux S."/>
            <person name="Paez-Espino D."/>
            <person name="Jungbluth S."/>
            <person name="Walsh D.A."/>
            <person name="Denef V.J."/>
            <person name="McMahon K.D."/>
            <person name="Konstantinidis K.T."/>
            <person name="Eloe-Fadrosh E.A."/>
            <person name="Kyrpides N.C."/>
            <person name="Woyke T."/>
        </authorList>
    </citation>
    <scope>NUCLEOTIDE SEQUENCE</scope>
    <source>
        <strain evidence="9">GVMAG-M-3300021962-46</strain>
    </source>
</reference>
<keyword evidence="4" id="KW-0249">Electron transport</keyword>
<dbReference type="GO" id="GO:0016020">
    <property type="term" value="C:membrane"/>
    <property type="evidence" value="ECO:0007669"/>
    <property type="project" value="UniProtKB-SubCell"/>
</dbReference>
<feature type="transmembrane region" description="Helical" evidence="7">
    <location>
        <begin position="110"/>
        <end position="133"/>
    </location>
</feature>
<dbReference type="AlphaFoldDB" id="A0A6C0CQL4"/>
<proteinExistence type="predicted"/>
<evidence type="ECO:0000256" key="4">
    <source>
        <dbReference type="ARBA" id="ARBA00022982"/>
    </source>
</evidence>
<evidence type="ECO:0000313" key="9">
    <source>
        <dbReference type="EMBL" id="QHT07156.1"/>
    </source>
</evidence>
<dbReference type="Gene3D" id="1.20.120.1770">
    <property type="match status" value="1"/>
</dbReference>
<evidence type="ECO:0000256" key="6">
    <source>
        <dbReference type="ARBA" id="ARBA00023136"/>
    </source>
</evidence>
<dbReference type="CDD" id="cd08760">
    <property type="entry name" value="Cyt_b561_FRRS1_like"/>
    <property type="match status" value="1"/>
</dbReference>
<sequence length="136" mass="15635">MNPFQIHGIIQLLVFLILFPTGATIALLRNKIGPSWRPIHVGIQLTAVVLYLIAVSIAFYANQQRNVDKPRPFINHLHRWVGRTVGTLILLQVIWAFFGRQWVMWDTWYIIHMALSATIILGGLTNIMIAFIMMKK</sequence>
<keyword evidence="3 7" id="KW-0812">Transmembrane</keyword>
<evidence type="ECO:0000256" key="1">
    <source>
        <dbReference type="ARBA" id="ARBA00004370"/>
    </source>
</evidence>
<evidence type="ECO:0000256" key="5">
    <source>
        <dbReference type="ARBA" id="ARBA00022989"/>
    </source>
</evidence>
<organism evidence="9">
    <name type="scientific">viral metagenome</name>
    <dbReference type="NCBI Taxonomy" id="1070528"/>
    <lineage>
        <taxon>unclassified sequences</taxon>
        <taxon>metagenomes</taxon>
        <taxon>organismal metagenomes</taxon>
    </lineage>
</organism>
<feature type="transmembrane region" description="Helical" evidence="7">
    <location>
        <begin position="41"/>
        <end position="60"/>
    </location>
</feature>
<evidence type="ECO:0000256" key="3">
    <source>
        <dbReference type="ARBA" id="ARBA00022692"/>
    </source>
</evidence>
<dbReference type="PROSITE" id="PS50939">
    <property type="entry name" value="CYTOCHROME_B561"/>
    <property type="match status" value="1"/>
</dbReference>
<keyword evidence="6 7" id="KW-0472">Membrane</keyword>
<evidence type="ECO:0000256" key="2">
    <source>
        <dbReference type="ARBA" id="ARBA00022448"/>
    </source>
</evidence>
<name>A0A6C0CQL4_9ZZZZ</name>
<evidence type="ECO:0000259" key="8">
    <source>
        <dbReference type="PROSITE" id="PS50939"/>
    </source>
</evidence>
<accession>A0A6C0CQL4</accession>
<feature type="domain" description="Cytochrome b561" evidence="8">
    <location>
        <begin position="1"/>
        <end position="136"/>
    </location>
</feature>
<feature type="transmembrane region" description="Helical" evidence="7">
    <location>
        <begin position="12"/>
        <end position="29"/>
    </location>
</feature>